<reference evidence="2" key="1">
    <citation type="journal article" date="2011" name="Genome Biol.">
        <title>Comparative genomics of the social amoebae Dictyostelium discoideum and Dictyostelium purpureum.</title>
        <authorList>
            <consortium name="US DOE Joint Genome Institute (JGI-PGF)"/>
            <person name="Sucgang R."/>
            <person name="Kuo A."/>
            <person name="Tian X."/>
            <person name="Salerno W."/>
            <person name="Parikh A."/>
            <person name="Feasley C.L."/>
            <person name="Dalin E."/>
            <person name="Tu H."/>
            <person name="Huang E."/>
            <person name="Barry K."/>
            <person name="Lindquist E."/>
            <person name="Shapiro H."/>
            <person name="Bruce D."/>
            <person name="Schmutz J."/>
            <person name="Salamov A."/>
            <person name="Fey P."/>
            <person name="Gaudet P."/>
            <person name="Anjard C."/>
            <person name="Babu M.M."/>
            <person name="Basu S."/>
            <person name="Bushmanova Y."/>
            <person name="van der Wel H."/>
            <person name="Katoh-Kurasawa M."/>
            <person name="Dinh C."/>
            <person name="Coutinho P.M."/>
            <person name="Saito T."/>
            <person name="Elias M."/>
            <person name="Schaap P."/>
            <person name="Kay R.R."/>
            <person name="Henrissat B."/>
            <person name="Eichinger L."/>
            <person name="Rivero F."/>
            <person name="Putnam N.H."/>
            <person name="West C.M."/>
            <person name="Loomis W.F."/>
            <person name="Chisholm R.L."/>
            <person name="Shaulsky G."/>
            <person name="Strassmann J.E."/>
            <person name="Queller D.C."/>
            <person name="Kuspa A."/>
            <person name="Grigoriev I.V."/>
        </authorList>
    </citation>
    <scope>NUCLEOTIDE SEQUENCE [LARGE SCALE GENOMIC DNA]</scope>
    <source>
        <strain evidence="2">QSDP1</strain>
    </source>
</reference>
<dbReference type="Proteomes" id="UP000001064">
    <property type="component" value="Unassembled WGS sequence"/>
</dbReference>
<dbReference type="InParanoid" id="F0ZNR9"/>
<evidence type="ECO:0000313" key="2">
    <source>
        <dbReference type="Proteomes" id="UP000001064"/>
    </source>
</evidence>
<keyword evidence="2" id="KW-1185">Reference proteome</keyword>
<sequence>MGNGYQEPGFIGDSSGGKNENAVFKRPFYVDQQEELFNFKSSILNILQGIFNSKSASRLKCFIENPCFGREGLDILETIFSSLHWSSYFISANCLRFLIGGRYIAGYSSKSLLTLIEEQIINHQDDHEDYVIYYIEVLLTDEELPSLEPERILSILFGRRFPLTINTIRYFQTRTNSLQSISDTHTLKKLFTQVTPYSLETINFF</sequence>
<dbReference type="EMBL" id="GL871099">
    <property type="protein sequence ID" value="EGC34401.1"/>
    <property type="molecule type" value="Genomic_DNA"/>
</dbReference>
<dbReference type="VEuPathDB" id="AmoebaDB:DICPUDRAFT_92225"/>
<dbReference type="KEGG" id="dpp:DICPUDRAFT_92225"/>
<organism evidence="1 2">
    <name type="scientific">Dictyostelium purpureum</name>
    <name type="common">Slime mold</name>
    <dbReference type="NCBI Taxonomy" id="5786"/>
    <lineage>
        <taxon>Eukaryota</taxon>
        <taxon>Amoebozoa</taxon>
        <taxon>Evosea</taxon>
        <taxon>Eumycetozoa</taxon>
        <taxon>Dictyostelia</taxon>
        <taxon>Dictyosteliales</taxon>
        <taxon>Dictyosteliaceae</taxon>
        <taxon>Dictyostelium</taxon>
    </lineage>
</organism>
<dbReference type="RefSeq" id="XP_003289075.1">
    <property type="nucleotide sequence ID" value="XM_003289027.1"/>
</dbReference>
<protein>
    <submittedName>
        <fullName evidence="1">Expressed protein</fullName>
    </submittedName>
</protein>
<proteinExistence type="predicted"/>
<dbReference type="AlphaFoldDB" id="F0ZNR9"/>
<accession>F0ZNR9</accession>
<evidence type="ECO:0000313" key="1">
    <source>
        <dbReference type="EMBL" id="EGC34401.1"/>
    </source>
</evidence>
<name>F0ZNR9_DICPU</name>
<gene>
    <name evidence="1" type="ORF">DICPUDRAFT_92225</name>
</gene>
<dbReference type="GeneID" id="10499897"/>
<feature type="non-terminal residue" evidence="1">
    <location>
        <position position="205"/>
    </location>
</feature>